<gene>
    <name evidence="4" type="ORF">RB653_003102</name>
</gene>
<dbReference type="PANTHER" id="PTHR13299:SF0">
    <property type="entry name" value="PEROXISOMAL MEMBRANE PROTEIN PEX16"/>
    <property type="match status" value="1"/>
</dbReference>
<dbReference type="EMBL" id="JAVFKY010000004">
    <property type="protein sequence ID" value="KAK5578149.1"/>
    <property type="molecule type" value="Genomic_DNA"/>
</dbReference>
<feature type="region of interest" description="Disordered" evidence="3">
    <location>
        <begin position="167"/>
        <end position="210"/>
    </location>
</feature>
<proteinExistence type="inferred from homology"/>
<reference evidence="4 5" key="1">
    <citation type="submission" date="2023-11" db="EMBL/GenBank/DDBJ databases">
        <title>Dfirmibasis_genome.</title>
        <authorList>
            <person name="Edelbroek B."/>
            <person name="Kjellin J."/>
            <person name="Jerlstrom-Hultqvist J."/>
            <person name="Soderbom F."/>
        </authorList>
    </citation>
    <scope>NUCLEOTIDE SEQUENCE [LARGE SCALE GENOMIC DNA]</scope>
    <source>
        <strain evidence="4 5">TNS-C-14</strain>
    </source>
</reference>
<protein>
    <recommendedName>
        <fullName evidence="2">Peroxisomal membrane protein PEX16</fullName>
    </recommendedName>
</protein>
<evidence type="ECO:0000256" key="2">
    <source>
        <dbReference type="RuleBase" id="RU365003"/>
    </source>
</evidence>
<keyword evidence="2" id="KW-0576">Peroxisome</keyword>
<dbReference type="GO" id="GO:0007031">
    <property type="term" value="P:peroxisome organization"/>
    <property type="evidence" value="ECO:0007669"/>
    <property type="project" value="UniProtKB-KW"/>
</dbReference>
<dbReference type="GO" id="GO:0005778">
    <property type="term" value="C:peroxisomal membrane"/>
    <property type="evidence" value="ECO:0007669"/>
    <property type="project" value="UniProtKB-SubCell"/>
</dbReference>
<dbReference type="PANTHER" id="PTHR13299">
    <property type="entry name" value="PEROXISOMAL MEMBRANE PROTEIN PEX16"/>
    <property type="match status" value="1"/>
</dbReference>
<keyword evidence="5" id="KW-1185">Reference proteome</keyword>
<evidence type="ECO:0000313" key="4">
    <source>
        <dbReference type="EMBL" id="KAK5578149.1"/>
    </source>
</evidence>
<evidence type="ECO:0000256" key="1">
    <source>
        <dbReference type="ARBA" id="ARBA00009505"/>
    </source>
</evidence>
<organism evidence="4 5">
    <name type="scientific">Dictyostelium firmibasis</name>
    <dbReference type="NCBI Taxonomy" id="79012"/>
    <lineage>
        <taxon>Eukaryota</taxon>
        <taxon>Amoebozoa</taxon>
        <taxon>Evosea</taxon>
        <taxon>Eumycetozoa</taxon>
        <taxon>Dictyostelia</taxon>
        <taxon>Dictyosteliales</taxon>
        <taxon>Dictyosteliaceae</taxon>
        <taxon>Dictyostelium</taxon>
    </lineage>
</organism>
<comment type="caution">
    <text evidence="4">The sequence shown here is derived from an EMBL/GenBank/DDBJ whole genome shotgun (WGS) entry which is preliminary data.</text>
</comment>
<evidence type="ECO:0000256" key="3">
    <source>
        <dbReference type="SAM" id="MobiDB-lite"/>
    </source>
</evidence>
<dbReference type="Pfam" id="PF08610">
    <property type="entry name" value="Pex16"/>
    <property type="match status" value="1"/>
</dbReference>
<dbReference type="AlphaFoldDB" id="A0AAN7YNM1"/>
<comment type="subcellular location">
    <subcellularLocation>
        <location evidence="2">Peroxisome membrane</location>
    </subcellularLocation>
</comment>
<keyword evidence="2" id="KW-0962">Peroxisome biogenesis</keyword>
<sequence length="406" mass="47600">MMPKQLKSDILIFLLENSDNLSLLKSLITFLPGRYGDSELFSEGLYSVANIFQSYLDYRSSGILLSNNIDKTSNGEKVPPPYYLTTLRWITTVQNLELFFEIFASKKEEHNNSNNNDNIKKIIIFTIELLKAILRLKLLSKTNGNMLVHHSFYVPSKDVKVILENNRKQQKHSVNKRPAVTMSINSNNNNNINNSNNNNNNINNNNENNNINNNGYSNNININIINDNNNRRTLSDQIFEQQQIVNEENNLFYQQQRELEQNESTLIKLLPPSPPKDYNTKVIGEVLFIFRPVIYWVSYCIFGKKSWKPWFLSLVTELLSKSFSEYGNFKQKILLTQLESKELSRRRKLFLFYLIRSPFYEKFIGDGLLNKVLNFFKKIHIFKTLIDILINYLNVYRTRYFYTSAS</sequence>
<feature type="compositionally biased region" description="Low complexity" evidence="3">
    <location>
        <begin position="183"/>
        <end position="210"/>
    </location>
</feature>
<evidence type="ECO:0000313" key="5">
    <source>
        <dbReference type="Proteomes" id="UP001344447"/>
    </source>
</evidence>
<comment type="similarity">
    <text evidence="1 2">Belongs to the peroxin-16 family.</text>
</comment>
<name>A0AAN7YNM1_9MYCE</name>
<dbReference type="InterPro" id="IPR013919">
    <property type="entry name" value="Pex16"/>
</dbReference>
<dbReference type="Proteomes" id="UP001344447">
    <property type="component" value="Unassembled WGS sequence"/>
</dbReference>
<accession>A0AAN7YNM1</accession>